<dbReference type="Gene3D" id="3.40.630.30">
    <property type="match status" value="1"/>
</dbReference>
<evidence type="ECO:0000313" key="3">
    <source>
        <dbReference type="Proteomes" id="UP001185028"/>
    </source>
</evidence>
<dbReference type="InterPro" id="IPR016181">
    <property type="entry name" value="Acyl_CoA_acyltransferase"/>
</dbReference>
<dbReference type="PROSITE" id="PS51186">
    <property type="entry name" value="GNAT"/>
    <property type="match status" value="1"/>
</dbReference>
<evidence type="ECO:0000313" key="2">
    <source>
        <dbReference type="EMBL" id="MDR6242421.1"/>
    </source>
</evidence>
<accession>A0ABU1IT79</accession>
<dbReference type="RefSeq" id="WP_188774880.1">
    <property type="nucleotide sequence ID" value="NZ_BMMB01000003.1"/>
</dbReference>
<protein>
    <submittedName>
        <fullName evidence="2">RimJ/RimL family protein N-acetyltransferase</fullName>
    </submittedName>
</protein>
<reference evidence="2 3" key="1">
    <citation type="submission" date="2023-07" db="EMBL/GenBank/DDBJ databases">
        <title>Genomic Encyclopedia of Type Strains, Phase IV (KMG-IV): sequencing the most valuable type-strain genomes for metagenomic binning, comparative biology and taxonomic classification.</title>
        <authorList>
            <person name="Goeker M."/>
        </authorList>
    </citation>
    <scope>NUCLEOTIDE SEQUENCE [LARGE SCALE GENOMIC DNA]</scope>
    <source>
        <strain evidence="2 3">DSM 22170</strain>
    </source>
</reference>
<dbReference type="InterPro" id="IPR000182">
    <property type="entry name" value="GNAT_dom"/>
</dbReference>
<keyword evidence="3" id="KW-1185">Reference proteome</keyword>
<dbReference type="SUPFAM" id="SSF55729">
    <property type="entry name" value="Acyl-CoA N-acyltransferases (Nat)"/>
    <property type="match status" value="1"/>
</dbReference>
<sequence>MKFDAESNTHVPISKKTSKSVQLELLQPQHLEELLSFELPEDQHRFTALPVEVLEISIRDPERHPIVITVDEQAVGFFVLHEGAGVSTYRSYTSTSAEQLMLLRAFLMDHRQQGKGYARLALEGLRSFVNEHFSHIHEIILAVNVRNEPAQKLYLRTGFVDHGFRRPGAVGMQWIMHYMVNSDASAFH</sequence>
<feature type="domain" description="N-acetyltransferase" evidence="1">
    <location>
        <begin position="21"/>
        <end position="184"/>
    </location>
</feature>
<proteinExistence type="predicted"/>
<organism evidence="2 3">
    <name type="scientific">Paenibacillus hunanensis</name>
    <dbReference type="NCBI Taxonomy" id="539262"/>
    <lineage>
        <taxon>Bacteria</taxon>
        <taxon>Bacillati</taxon>
        <taxon>Bacillota</taxon>
        <taxon>Bacilli</taxon>
        <taxon>Bacillales</taxon>
        <taxon>Paenibacillaceae</taxon>
        <taxon>Paenibacillus</taxon>
    </lineage>
</organism>
<dbReference type="Proteomes" id="UP001185028">
    <property type="component" value="Unassembled WGS sequence"/>
</dbReference>
<dbReference type="EMBL" id="JAVDQH010000001">
    <property type="protein sequence ID" value="MDR6242421.1"/>
    <property type="molecule type" value="Genomic_DNA"/>
</dbReference>
<comment type="caution">
    <text evidence="2">The sequence shown here is derived from an EMBL/GenBank/DDBJ whole genome shotgun (WGS) entry which is preliminary data.</text>
</comment>
<dbReference type="Pfam" id="PF00583">
    <property type="entry name" value="Acetyltransf_1"/>
    <property type="match status" value="1"/>
</dbReference>
<evidence type="ECO:0000259" key="1">
    <source>
        <dbReference type="PROSITE" id="PS51186"/>
    </source>
</evidence>
<name>A0ABU1IT79_9BACL</name>
<gene>
    <name evidence="2" type="ORF">JOC58_000305</name>
</gene>